<dbReference type="EMBL" id="CAACVR010000008">
    <property type="protein sequence ID" value="VEU20941.1"/>
    <property type="molecule type" value="Genomic_DNA"/>
</dbReference>
<dbReference type="STRING" id="13370.A0A448YJ76"/>
<feature type="compositionally biased region" description="Low complexity" evidence="1">
    <location>
        <begin position="394"/>
        <end position="406"/>
    </location>
</feature>
<feature type="compositionally biased region" description="Pro residues" evidence="1">
    <location>
        <begin position="729"/>
        <end position="738"/>
    </location>
</feature>
<feature type="compositionally biased region" description="Low complexity" evidence="1">
    <location>
        <begin position="413"/>
        <end position="426"/>
    </location>
</feature>
<feature type="compositionally biased region" description="Pro residues" evidence="1">
    <location>
        <begin position="652"/>
        <end position="667"/>
    </location>
</feature>
<dbReference type="PANTHER" id="PTHR12854:SF7">
    <property type="entry name" value="ATAXIN-2 HOMOLOG"/>
    <property type="match status" value="1"/>
</dbReference>
<feature type="domain" description="LsmAD" evidence="2">
    <location>
        <begin position="228"/>
        <end position="300"/>
    </location>
</feature>
<feature type="compositionally biased region" description="Low complexity" evidence="1">
    <location>
        <begin position="714"/>
        <end position="728"/>
    </location>
</feature>
<reference evidence="3 4" key="1">
    <citation type="submission" date="2018-12" db="EMBL/GenBank/DDBJ databases">
        <authorList>
            <person name="Tiukova I."/>
            <person name="Dainat J."/>
        </authorList>
    </citation>
    <scope>NUCLEOTIDE SEQUENCE [LARGE SCALE GENOMIC DNA]</scope>
</reference>
<dbReference type="GO" id="GO:0034063">
    <property type="term" value="P:stress granule assembly"/>
    <property type="evidence" value="ECO:0007669"/>
    <property type="project" value="TreeGrafter"/>
</dbReference>
<dbReference type="PANTHER" id="PTHR12854">
    <property type="entry name" value="ATAXIN 2-RELATED"/>
    <property type="match status" value="1"/>
</dbReference>
<name>A0A448YJ76_BRENA</name>
<protein>
    <submittedName>
        <fullName evidence="3">DEKNAAC101840</fullName>
    </submittedName>
</protein>
<proteinExistence type="predicted"/>
<accession>A0A448YJ76</accession>
<dbReference type="GO" id="GO:0010494">
    <property type="term" value="C:cytoplasmic stress granule"/>
    <property type="evidence" value="ECO:0007669"/>
    <property type="project" value="TreeGrafter"/>
</dbReference>
<feature type="compositionally biased region" description="Low complexity" evidence="1">
    <location>
        <begin position="498"/>
        <end position="531"/>
    </location>
</feature>
<sequence>MASRNQGHRRSGSKTTGGSNSTTLPSAGSVSSSLASTSPPPSSELNARKHMDDRLLYGLVKSIGSQAVVTLNTGSKVSGILYTVGDFTDDGSFAVCLKYPLDSTKSSSRSATVYRSEYLIIYDKDVAMVDLHHVNFAPESVDTPAVVASDETETANSENGTSGFKTDTAISSAHHVFKEHTLQRWMPDDGLDDEPLESLDGVNDARVAPVSGHSGGRWNQFETNERKFGIHSTFDETLYTTKISKDGPDYEKRLKEAEKIAREIESEGTHGSIHLAEERGRQVDDSGMDEEDKYSGVLRDEPEKKANGIHRNDDRILMGILKSGANVPAGSPTSKATPQAVKQVVPGKYATPRQRAAFYHNDPAVIYSSAVSKLPAKPSTPEISATKVTLAPDPKTSATSSSVSPPSTVPKKPPVKVVSSSHAAKSFQQQPDIKALKEFSAHFKLPGKVPQDILPFITKSRAQREKTEKGHPDADHEESKTENVQKSIQKTVQKPVESATVSAPVPANAATPVSASASSSVSPTPSTSSNTQRANSVVQRQHHKSAISFFGPDRLPAEGSKTDKETLSGKFNVLLSARIEYEKQEKPDQSTAKATVIVRIEKPFNTAPTWPITISKSYVTFFPRQPEWVPPPPMNRKIYLPSQPMPMLGPQSMPPPMMMPTGGPPPMMDRSQLSPQQSPPQLNQPYFPIRHNSAAGPGSRRGSSGSHVHHHHQVQQQSQPPLQQQQQSLPPPPPPPQLQQPIVPGSLVPPGPSGPQQQPAASPQMSMQAAAQMGMGGLQMGGIPQYQFVYQQPQFIPMYSPGPMPVNGPIPFYPSAAGMPPPMMPNGGNGPRRNSRSQNNSHYNR</sequence>
<gene>
    <name evidence="3" type="ORF">BRENAR_LOCUS1676</name>
</gene>
<feature type="region of interest" description="Disordered" evidence="1">
    <location>
        <begin position="460"/>
        <end position="542"/>
    </location>
</feature>
<evidence type="ECO:0000256" key="1">
    <source>
        <dbReference type="SAM" id="MobiDB-lite"/>
    </source>
</evidence>
<feature type="compositionally biased region" description="Basic and acidic residues" evidence="1">
    <location>
        <begin position="462"/>
        <end position="483"/>
    </location>
</feature>
<dbReference type="GO" id="GO:0003729">
    <property type="term" value="F:mRNA binding"/>
    <property type="evidence" value="ECO:0007669"/>
    <property type="project" value="TreeGrafter"/>
</dbReference>
<feature type="region of interest" description="Disordered" evidence="1">
    <location>
        <begin position="373"/>
        <end position="429"/>
    </location>
</feature>
<feature type="compositionally biased region" description="Low complexity" evidence="1">
    <location>
        <begin position="754"/>
        <end position="768"/>
    </location>
</feature>
<dbReference type="FunCoup" id="A0A448YJ76">
    <property type="interactions" value="92"/>
</dbReference>
<dbReference type="OrthoDB" id="2275718at2759"/>
<feature type="compositionally biased region" description="Low complexity" evidence="1">
    <location>
        <begin position="13"/>
        <end position="37"/>
    </location>
</feature>
<dbReference type="AlphaFoldDB" id="A0A448YJ76"/>
<dbReference type="Pfam" id="PF06741">
    <property type="entry name" value="LsmAD"/>
    <property type="match status" value="1"/>
</dbReference>
<feature type="compositionally biased region" description="Basic residues" evidence="1">
    <location>
        <begin position="1"/>
        <end position="12"/>
    </location>
</feature>
<dbReference type="InterPro" id="IPR009604">
    <property type="entry name" value="LsmAD_domain"/>
</dbReference>
<dbReference type="Pfam" id="PF14438">
    <property type="entry name" value="SM-ATX"/>
    <property type="match status" value="1"/>
</dbReference>
<keyword evidence="4" id="KW-1185">Reference proteome</keyword>
<dbReference type="InterPro" id="IPR045117">
    <property type="entry name" value="ATXN2-like"/>
</dbReference>
<feature type="region of interest" description="Disordered" evidence="1">
    <location>
        <begin position="646"/>
        <end position="768"/>
    </location>
</feature>
<feature type="compositionally biased region" description="Low complexity" evidence="1">
    <location>
        <begin position="693"/>
        <end position="706"/>
    </location>
</feature>
<dbReference type="Proteomes" id="UP000290900">
    <property type="component" value="Unassembled WGS sequence"/>
</dbReference>
<feature type="compositionally biased region" description="Low complexity" evidence="1">
    <location>
        <begin position="671"/>
        <end position="685"/>
    </location>
</feature>
<feature type="region of interest" description="Disordered" evidence="1">
    <location>
        <begin position="820"/>
        <end position="845"/>
    </location>
</feature>
<organism evidence="3 4">
    <name type="scientific">Brettanomyces naardenensis</name>
    <name type="common">Yeast</name>
    <dbReference type="NCBI Taxonomy" id="13370"/>
    <lineage>
        <taxon>Eukaryota</taxon>
        <taxon>Fungi</taxon>
        <taxon>Dikarya</taxon>
        <taxon>Ascomycota</taxon>
        <taxon>Saccharomycotina</taxon>
        <taxon>Pichiomycetes</taxon>
        <taxon>Pichiales</taxon>
        <taxon>Pichiaceae</taxon>
        <taxon>Brettanomyces</taxon>
    </lineage>
</organism>
<feature type="region of interest" description="Disordered" evidence="1">
    <location>
        <begin position="1"/>
        <end position="46"/>
    </location>
</feature>
<dbReference type="SMART" id="SM01272">
    <property type="entry name" value="LsmAD"/>
    <property type="match status" value="1"/>
</dbReference>
<evidence type="ECO:0000313" key="3">
    <source>
        <dbReference type="EMBL" id="VEU20941.1"/>
    </source>
</evidence>
<evidence type="ECO:0000259" key="2">
    <source>
        <dbReference type="SMART" id="SM01272"/>
    </source>
</evidence>
<dbReference type="InterPro" id="IPR025852">
    <property type="entry name" value="SM_dom_ATX"/>
</dbReference>
<evidence type="ECO:0000313" key="4">
    <source>
        <dbReference type="Proteomes" id="UP000290900"/>
    </source>
</evidence>
<dbReference type="InParanoid" id="A0A448YJ76"/>